<feature type="chain" id="PRO_5035762491" description="Secreted protein" evidence="1">
    <location>
        <begin position="19"/>
        <end position="91"/>
    </location>
</feature>
<protein>
    <recommendedName>
        <fullName evidence="4">Secreted protein</fullName>
    </recommendedName>
</protein>
<evidence type="ECO:0000313" key="2">
    <source>
        <dbReference type="EMBL" id="KAG0586193.1"/>
    </source>
</evidence>
<feature type="signal peptide" evidence="1">
    <location>
        <begin position="1"/>
        <end position="18"/>
    </location>
</feature>
<name>A0A8T0IUZ3_CERPU</name>
<proteinExistence type="predicted"/>
<organism evidence="2 3">
    <name type="scientific">Ceratodon purpureus</name>
    <name type="common">Fire moss</name>
    <name type="synonym">Dicranum purpureum</name>
    <dbReference type="NCBI Taxonomy" id="3225"/>
    <lineage>
        <taxon>Eukaryota</taxon>
        <taxon>Viridiplantae</taxon>
        <taxon>Streptophyta</taxon>
        <taxon>Embryophyta</taxon>
        <taxon>Bryophyta</taxon>
        <taxon>Bryophytina</taxon>
        <taxon>Bryopsida</taxon>
        <taxon>Dicranidae</taxon>
        <taxon>Pseudoditrichales</taxon>
        <taxon>Ditrichaceae</taxon>
        <taxon>Ceratodon</taxon>
    </lineage>
</organism>
<sequence length="91" mass="11106">MINLLLLFLLPIAPLVSRDKPYYICYNCTNRRGNAFFTFQIETECWSFTCLGYLAAVWDEFRQGIKDYWTHHSSWEVRKMLQLRKQWCRFL</sequence>
<evidence type="ECO:0000313" key="3">
    <source>
        <dbReference type="Proteomes" id="UP000822688"/>
    </source>
</evidence>
<reference evidence="2" key="1">
    <citation type="submission" date="2020-06" db="EMBL/GenBank/DDBJ databases">
        <title>WGS assembly of Ceratodon purpureus strain R40.</title>
        <authorList>
            <person name="Carey S.B."/>
            <person name="Jenkins J."/>
            <person name="Shu S."/>
            <person name="Lovell J.T."/>
            <person name="Sreedasyam A."/>
            <person name="Maumus F."/>
            <person name="Tiley G.P."/>
            <person name="Fernandez-Pozo N."/>
            <person name="Barry K."/>
            <person name="Chen C."/>
            <person name="Wang M."/>
            <person name="Lipzen A."/>
            <person name="Daum C."/>
            <person name="Saski C.A."/>
            <person name="Payton A.C."/>
            <person name="Mcbreen J.C."/>
            <person name="Conrad R.E."/>
            <person name="Kollar L.M."/>
            <person name="Olsson S."/>
            <person name="Huttunen S."/>
            <person name="Landis J.B."/>
            <person name="Wickett N.J."/>
            <person name="Johnson M.G."/>
            <person name="Rensing S.A."/>
            <person name="Grimwood J."/>
            <person name="Schmutz J."/>
            <person name="Mcdaniel S.F."/>
        </authorList>
    </citation>
    <scope>NUCLEOTIDE SEQUENCE</scope>
    <source>
        <strain evidence="2">R40</strain>
    </source>
</reference>
<comment type="caution">
    <text evidence="2">The sequence shown here is derived from an EMBL/GenBank/DDBJ whole genome shotgun (WGS) entry which is preliminary data.</text>
</comment>
<gene>
    <name evidence="2" type="ORF">KC19_2G071300</name>
</gene>
<dbReference type="Proteomes" id="UP000822688">
    <property type="component" value="Chromosome 2"/>
</dbReference>
<dbReference type="AlphaFoldDB" id="A0A8T0IUZ3"/>
<evidence type="ECO:0008006" key="4">
    <source>
        <dbReference type="Google" id="ProtNLM"/>
    </source>
</evidence>
<keyword evidence="1" id="KW-0732">Signal</keyword>
<accession>A0A8T0IUZ3</accession>
<keyword evidence="3" id="KW-1185">Reference proteome</keyword>
<evidence type="ECO:0000256" key="1">
    <source>
        <dbReference type="SAM" id="SignalP"/>
    </source>
</evidence>
<dbReference type="EMBL" id="CM026422">
    <property type="protein sequence ID" value="KAG0586193.1"/>
    <property type="molecule type" value="Genomic_DNA"/>
</dbReference>